<accession>A0ABS4RDL0</accession>
<dbReference type="PROSITE" id="PS51257">
    <property type="entry name" value="PROKAR_LIPOPROTEIN"/>
    <property type="match status" value="1"/>
</dbReference>
<keyword evidence="4" id="KW-1185">Reference proteome</keyword>
<feature type="region of interest" description="Disordered" evidence="1">
    <location>
        <begin position="27"/>
        <end position="60"/>
    </location>
</feature>
<evidence type="ECO:0000313" key="4">
    <source>
        <dbReference type="Proteomes" id="UP001519293"/>
    </source>
</evidence>
<dbReference type="Proteomes" id="UP001519293">
    <property type="component" value="Unassembled WGS sequence"/>
</dbReference>
<dbReference type="EMBL" id="JAGIKZ010000002">
    <property type="protein sequence ID" value="MBP2239927.1"/>
    <property type="molecule type" value="Genomic_DNA"/>
</dbReference>
<feature type="compositionally biased region" description="Acidic residues" evidence="1">
    <location>
        <begin position="40"/>
        <end position="55"/>
    </location>
</feature>
<gene>
    <name evidence="3" type="ORF">J2Z40_000480</name>
</gene>
<protein>
    <recommendedName>
        <fullName evidence="5">Lipoprotein</fullName>
    </recommendedName>
</protein>
<evidence type="ECO:0000256" key="1">
    <source>
        <dbReference type="SAM" id="MobiDB-lite"/>
    </source>
</evidence>
<feature type="signal peptide" evidence="2">
    <location>
        <begin position="1"/>
        <end position="22"/>
    </location>
</feature>
<evidence type="ECO:0000256" key="2">
    <source>
        <dbReference type="SAM" id="SignalP"/>
    </source>
</evidence>
<sequence length="222" mass="25245">MKKFAKWLLLSGLLAMILTGCGTNEEVKEETNGTTPIENVEQEEQNTEDQAEENVDPVKEEVTEDETIRNDEQNLQYEFNGEQKEATAKLTQSDNQNFSLYVLPEYVLTAEEPHKDVLYYTENEQSFMRIELLPADANWDTVIETAKAQLESVNAEVKTIDAPDDDFFQETTALETAKDMDVVTALLIKNEKQPIKLTIFTKSDSDNKDAYIQMAKTISTIE</sequence>
<name>A0ABS4RDL0_9BACI</name>
<organism evidence="3 4">
    <name type="scientific">Cytobacillus eiseniae</name>
    <dbReference type="NCBI Taxonomy" id="762947"/>
    <lineage>
        <taxon>Bacteria</taxon>
        <taxon>Bacillati</taxon>
        <taxon>Bacillota</taxon>
        <taxon>Bacilli</taxon>
        <taxon>Bacillales</taxon>
        <taxon>Bacillaceae</taxon>
        <taxon>Cytobacillus</taxon>
    </lineage>
</organism>
<comment type="caution">
    <text evidence="3">The sequence shown here is derived from an EMBL/GenBank/DDBJ whole genome shotgun (WGS) entry which is preliminary data.</text>
</comment>
<proteinExistence type="predicted"/>
<reference evidence="3 4" key="1">
    <citation type="submission" date="2021-03" db="EMBL/GenBank/DDBJ databases">
        <title>Genomic Encyclopedia of Type Strains, Phase IV (KMG-IV): sequencing the most valuable type-strain genomes for metagenomic binning, comparative biology and taxonomic classification.</title>
        <authorList>
            <person name="Goeker M."/>
        </authorList>
    </citation>
    <scope>NUCLEOTIDE SEQUENCE [LARGE SCALE GENOMIC DNA]</scope>
    <source>
        <strain evidence="3 4">DSM 26675</strain>
    </source>
</reference>
<keyword evidence="2" id="KW-0732">Signal</keyword>
<evidence type="ECO:0000313" key="3">
    <source>
        <dbReference type="EMBL" id="MBP2239927.1"/>
    </source>
</evidence>
<evidence type="ECO:0008006" key="5">
    <source>
        <dbReference type="Google" id="ProtNLM"/>
    </source>
</evidence>
<dbReference type="RefSeq" id="WP_066393117.1">
    <property type="nucleotide sequence ID" value="NZ_JAGIKZ010000002.1"/>
</dbReference>
<feature type="chain" id="PRO_5046115308" description="Lipoprotein" evidence="2">
    <location>
        <begin position="23"/>
        <end position="222"/>
    </location>
</feature>